<feature type="domain" description="PLD phosphodiesterase" evidence="2">
    <location>
        <begin position="689"/>
        <end position="716"/>
    </location>
</feature>
<feature type="compositionally biased region" description="Low complexity" evidence="1">
    <location>
        <begin position="230"/>
        <end position="239"/>
    </location>
</feature>
<dbReference type="PROSITE" id="PS50035">
    <property type="entry name" value="PLD"/>
    <property type="match status" value="1"/>
</dbReference>
<dbReference type="Gene3D" id="3.30.870.10">
    <property type="entry name" value="Endonuclease Chain A"/>
    <property type="match status" value="2"/>
</dbReference>
<reference evidence="3" key="1">
    <citation type="submission" date="2023-06" db="EMBL/GenBank/DDBJ databases">
        <title>Genome-scale phylogeny and comparative genomics of the fungal order Sordariales.</title>
        <authorList>
            <consortium name="Lawrence Berkeley National Laboratory"/>
            <person name="Hensen N."/>
            <person name="Bonometti L."/>
            <person name="Westerberg I."/>
            <person name="Brannstrom I.O."/>
            <person name="Guillou S."/>
            <person name="Cros-Aarteil S."/>
            <person name="Calhoun S."/>
            <person name="Haridas S."/>
            <person name="Kuo A."/>
            <person name="Mondo S."/>
            <person name="Pangilinan J."/>
            <person name="Riley R."/>
            <person name="Labutti K."/>
            <person name="Andreopoulos B."/>
            <person name="Lipzen A."/>
            <person name="Chen C."/>
            <person name="Yanf M."/>
            <person name="Daum C."/>
            <person name="Ng V."/>
            <person name="Clum A."/>
            <person name="Steindorff A."/>
            <person name="Ohm R."/>
            <person name="Martin F."/>
            <person name="Silar P."/>
            <person name="Natvig D."/>
            <person name="Lalanne C."/>
            <person name="Gautier V."/>
            <person name="Ament-Velasquez S.L."/>
            <person name="Kruys A."/>
            <person name="Hutchinson M.I."/>
            <person name="Powell A.J."/>
            <person name="Barry K."/>
            <person name="Miller A.N."/>
            <person name="Grigoriev I.V."/>
            <person name="Debuchy R."/>
            <person name="Gladieux P."/>
            <person name="Thoren M.H."/>
            <person name="Johannesson H."/>
        </authorList>
    </citation>
    <scope>NUCLEOTIDE SEQUENCE</scope>
    <source>
        <strain evidence="3">PSN4</strain>
    </source>
</reference>
<dbReference type="EMBL" id="MU839849">
    <property type="protein sequence ID" value="KAK1750172.1"/>
    <property type="molecule type" value="Genomic_DNA"/>
</dbReference>
<sequence length="753" mass="83795">MVKLQELEQALRKLHPTEGKQGPAFSLTSNNTLLGSAPSPFDAFMLIPFQRWDNRLPPPENETDAPRNVIAESFKEVLEASLPAGGTPIEKNKIFLIDLALLDEPQDEFMRRSHMTEYLAATLKNDALKNAKVVIRFLVGSHFQDQLRDKFLDNTGQPHDDRLAEFKKIFWPGGKNALEHPDVTLLIGYYNPSLILAEERKPGGALDWLDYFLKPLNGNLTKKPKSVKLPHPALATGAPPAAPKETETDNSWGAWLTKAFTNAWNTTTKAASAVFSFVWAVAAPLFLERIKNGSPDFYPLIQKFIQEYPQFEETYRKESLPAMSWNHAKYAAVNGKAMMTGGFNYWNDYVRQGETADNVLLDFGIKMKGDAALSVHAFADDIWDYLKTMNPDMDKRSMAWKVNPAAAMADAKFVAASKDDIPTGLFKQTAIQPTAAAGQFRVLTTARVGSMQLDDYRYPSQLLDAFRDMALNVSWHRYEAVRKIGDPADHGNAIAEMVQAAENLLEGTNALPPVVGTTAAAWASKYARLYAIENAQKCIHMTAQSLVDRLEVDKWKGNNEDKTQNTGVVDNLNKSMGFTDEQAWNGDIWPYDLLVAFSKALSRLAKLPAPTAAEQSAAQGAAIYVILSCKDGAYGDPATLDELKKRLKATFRFMAHRSGDYLLVKTAEADVDDIVDKRFLVKRVLGGNAGQKLHAKTVSVDREVVYVGSDNAYPHYNEEFGCWVEDKGIVDAYFTGFYDELWKQSSVKTGSET</sequence>
<name>A0AAJ0B4S4_9PEZI</name>
<evidence type="ECO:0000313" key="3">
    <source>
        <dbReference type="EMBL" id="KAK1750172.1"/>
    </source>
</evidence>
<dbReference type="PANTHER" id="PTHR21248:SF22">
    <property type="entry name" value="PHOSPHOLIPASE D"/>
    <property type="match status" value="1"/>
</dbReference>
<dbReference type="SMART" id="SM00155">
    <property type="entry name" value="PLDc"/>
    <property type="match status" value="2"/>
</dbReference>
<evidence type="ECO:0000259" key="2">
    <source>
        <dbReference type="PROSITE" id="PS50035"/>
    </source>
</evidence>
<evidence type="ECO:0000256" key="1">
    <source>
        <dbReference type="SAM" id="MobiDB-lite"/>
    </source>
</evidence>
<comment type="caution">
    <text evidence="3">The sequence shown here is derived from an EMBL/GenBank/DDBJ whole genome shotgun (WGS) entry which is preliminary data.</text>
</comment>
<feature type="region of interest" description="Disordered" evidence="1">
    <location>
        <begin position="227"/>
        <end position="248"/>
    </location>
</feature>
<accession>A0AAJ0B4S4</accession>
<dbReference type="Proteomes" id="UP001239445">
    <property type="component" value="Unassembled WGS sequence"/>
</dbReference>
<protein>
    <recommendedName>
        <fullName evidence="2">PLD phosphodiesterase domain-containing protein</fullName>
    </recommendedName>
</protein>
<keyword evidence="4" id="KW-1185">Reference proteome</keyword>
<dbReference type="SUPFAM" id="SSF56024">
    <property type="entry name" value="Phospholipase D/nuclease"/>
    <property type="match status" value="2"/>
</dbReference>
<evidence type="ECO:0000313" key="4">
    <source>
        <dbReference type="Proteomes" id="UP001239445"/>
    </source>
</evidence>
<dbReference type="InterPro" id="IPR001736">
    <property type="entry name" value="PLipase_D/transphosphatidylase"/>
</dbReference>
<organism evidence="3 4">
    <name type="scientific">Echria macrotheca</name>
    <dbReference type="NCBI Taxonomy" id="438768"/>
    <lineage>
        <taxon>Eukaryota</taxon>
        <taxon>Fungi</taxon>
        <taxon>Dikarya</taxon>
        <taxon>Ascomycota</taxon>
        <taxon>Pezizomycotina</taxon>
        <taxon>Sordariomycetes</taxon>
        <taxon>Sordariomycetidae</taxon>
        <taxon>Sordariales</taxon>
        <taxon>Schizotheciaceae</taxon>
        <taxon>Echria</taxon>
    </lineage>
</organism>
<gene>
    <name evidence="3" type="ORF">QBC47DRAFT_407403</name>
</gene>
<dbReference type="AlphaFoldDB" id="A0AAJ0B4S4"/>
<dbReference type="PANTHER" id="PTHR21248">
    <property type="entry name" value="CARDIOLIPIN SYNTHASE"/>
    <property type="match status" value="1"/>
</dbReference>
<proteinExistence type="predicted"/>
<dbReference type="GO" id="GO:0003824">
    <property type="term" value="F:catalytic activity"/>
    <property type="evidence" value="ECO:0007669"/>
    <property type="project" value="InterPro"/>
</dbReference>